<evidence type="ECO:0000313" key="2">
    <source>
        <dbReference type="Proteomes" id="UP000092445"/>
    </source>
</evidence>
<reference evidence="2" key="1">
    <citation type="submission" date="2014-03" db="EMBL/GenBank/DDBJ databases">
        <authorList>
            <person name="Aksoy S."/>
            <person name="Warren W."/>
            <person name="Wilson R.K."/>
        </authorList>
    </citation>
    <scope>NUCLEOTIDE SEQUENCE [LARGE SCALE GENOMIC DNA]</scope>
    <source>
        <strain evidence="2">IAEA</strain>
    </source>
</reference>
<evidence type="ECO:0000313" key="1">
    <source>
        <dbReference type="EnsemblMetazoa" id="GPAI022638-PA"/>
    </source>
</evidence>
<name>A0A1A9ZRF6_GLOPL</name>
<dbReference type="EnsemblMetazoa" id="GPAI022638-RA">
    <property type="protein sequence ID" value="GPAI022638-PA"/>
    <property type="gene ID" value="GPAI022638"/>
</dbReference>
<organism evidence="1 2">
    <name type="scientific">Glossina pallidipes</name>
    <name type="common">Tsetse fly</name>
    <dbReference type="NCBI Taxonomy" id="7398"/>
    <lineage>
        <taxon>Eukaryota</taxon>
        <taxon>Metazoa</taxon>
        <taxon>Ecdysozoa</taxon>
        <taxon>Arthropoda</taxon>
        <taxon>Hexapoda</taxon>
        <taxon>Insecta</taxon>
        <taxon>Pterygota</taxon>
        <taxon>Neoptera</taxon>
        <taxon>Endopterygota</taxon>
        <taxon>Diptera</taxon>
        <taxon>Brachycera</taxon>
        <taxon>Muscomorpha</taxon>
        <taxon>Hippoboscoidea</taxon>
        <taxon>Glossinidae</taxon>
        <taxon>Glossina</taxon>
    </lineage>
</organism>
<dbReference type="AlphaFoldDB" id="A0A1A9ZRF6"/>
<protein>
    <submittedName>
        <fullName evidence="1">Uncharacterized protein</fullName>
    </submittedName>
</protein>
<reference evidence="1" key="2">
    <citation type="submission" date="2020-05" db="UniProtKB">
        <authorList>
            <consortium name="EnsemblMetazoa"/>
        </authorList>
    </citation>
    <scope>IDENTIFICATION</scope>
    <source>
        <strain evidence="1">IAEA</strain>
    </source>
</reference>
<sequence>MLCWKERGRFSYASNARVALNILIIAIVSSLEAVAPKAGTLWDPDGKTFPRRPKPIRRMLLVKPELCMPTPLSPILSESLQLASRDVESTDCVFDKYGIWPFPNLIQDYGNDADGQSLRFRWSSVCADAYPVATLEETSADNNCIHMPGDVLHYRNVDYFPMVALRNLRMLVEKIVENLQYLGEKKLLETPVRFFSRSPSRYHFEMHILKNEAISDCNTREVEIFHRNRITNILFVETWI</sequence>
<proteinExistence type="predicted"/>
<keyword evidence="2" id="KW-1185">Reference proteome</keyword>
<accession>A0A1A9ZRF6</accession>
<dbReference type="VEuPathDB" id="VectorBase:GPAI022638"/>
<dbReference type="Proteomes" id="UP000092445">
    <property type="component" value="Unassembled WGS sequence"/>
</dbReference>